<dbReference type="EMBL" id="FPLJ01000018">
    <property type="protein sequence ID" value="SGY84147.1"/>
    <property type="molecule type" value="Genomic_DNA"/>
</dbReference>
<keyword evidence="1" id="KW-0812">Transmembrane</keyword>
<feature type="transmembrane region" description="Helical" evidence="1">
    <location>
        <begin position="53"/>
        <end position="72"/>
    </location>
</feature>
<keyword evidence="3" id="KW-1185">Reference proteome</keyword>
<evidence type="ECO:0000313" key="2">
    <source>
        <dbReference type="EMBL" id="SGY84147.1"/>
    </source>
</evidence>
<evidence type="ECO:0000313" key="3">
    <source>
        <dbReference type="Proteomes" id="UP000182660"/>
    </source>
</evidence>
<feature type="transmembrane region" description="Helical" evidence="1">
    <location>
        <begin position="12"/>
        <end position="33"/>
    </location>
</feature>
<sequence length="76" mass="8528">MFYGFLDLKTKIGLALTIFLLIASVVSFIFAYTRPAPTDAFSALEVGIGYRYFAFYITSMFSIGGVTIGRYYKLNN</sequence>
<protein>
    <submittedName>
        <fullName evidence="2">Uncharacterized protein</fullName>
    </submittedName>
</protein>
<accession>A0ABY1HC65</accession>
<dbReference type="GeneID" id="61298002"/>
<dbReference type="RefSeq" id="WP_075473530.1">
    <property type="nucleotide sequence ID" value="NZ_CAWQZC010000108.1"/>
</dbReference>
<dbReference type="Proteomes" id="UP000182660">
    <property type="component" value="Unassembled WGS sequence"/>
</dbReference>
<keyword evidence="1" id="KW-0472">Membrane</keyword>
<name>A0ABY1HC65_9GAMM</name>
<comment type="caution">
    <text evidence="2">The sequence shown here is derived from an EMBL/GenBank/DDBJ whole genome shotgun (WGS) entry which is preliminary data.</text>
</comment>
<gene>
    <name evidence="2" type="ORF">MT2528_0576</name>
</gene>
<keyword evidence="1" id="KW-1133">Transmembrane helix</keyword>
<organism evidence="2 3">
    <name type="scientific">Moritella viscosa</name>
    <dbReference type="NCBI Taxonomy" id="80854"/>
    <lineage>
        <taxon>Bacteria</taxon>
        <taxon>Pseudomonadati</taxon>
        <taxon>Pseudomonadota</taxon>
        <taxon>Gammaproteobacteria</taxon>
        <taxon>Alteromonadales</taxon>
        <taxon>Moritellaceae</taxon>
        <taxon>Moritella</taxon>
    </lineage>
</organism>
<proteinExistence type="predicted"/>
<reference evidence="2 3" key="1">
    <citation type="submission" date="2016-11" db="EMBL/GenBank/DDBJ databases">
        <authorList>
            <person name="Klemetsen T."/>
        </authorList>
    </citation>
    <scope>NUCLEOTIDE SEQUENCE [LARGE SCALE GENOMIC DNA]</scope>
    <source>
        <strain evidence="2">MT 2528</strain>
    </source>
</reference>
<evidence type="ECO:0000256" key="1">
    <source>
        <dbReference type="SAM" id="Phobius"/>
    </source>
</evidence>